<organism evidence="1 2">
    <name type="scientific">Rhizobium jaguaris</name>
    <dbReference type="NCBI Taxonomy" id="1312183"/>
    <lineage>
        <taxon>Bacteria</taxon>
        <taxon>Pseudomonadati</taxon>
        <taxon>Pseudomonadota</taxon>
        <taxon>Alphaproteobacteria</taxon>
        <taxon>Hyphomicrobiales</taxon>
        <taxon>Rhizobiaceae</taxon>
        <taxon>Rhizobium/Agrobacterium group</taxon>
        <taxon>Rhizobium</taxon>
    </lineage>
</organism>
<accession>A0A387FVU1</accession>
<keyword evidence="2" id="KW-1185">Reference proteome</keyword>
<evidence type="ECO:0000313" key="1">
    <source>
        <dbReference type="EMBL" id="AYG59991.1"/>
    </source>
</evidence>
<name>A0A387FVU1_9HYPH</name>
<protein>
    <submittedName>
        <fullName evidence="1">Uncharacterized protein</fullName>
    </submittedName>
</protein>
<dbReference type="Proteomes" id="UP000282195">
    <property type="component" value="Chromosome"/>
</dbReference>
<evidence type="ECO:0000313" key="2">
    <source>
        <dbReference type="Proteomes" id="UP000282195"/>
    </source>
</evidence>
<proteinExistence type="predicted"/>
<reference evidence="1 2" key="1">
    <citation type="submission" date="2018-10" db="EMBL/GenBank/DDBJ databases">
        <title>Rhizobium etli, R. leguminosarum and a new Rhizobium genospecies from Phaseolus dumosus.</title>
        <authorList>
            <person name="Ramirez-Puebla S.T."/>
            <person name="Rogel-Hernandez M.A."/>
            <person name="Guerrero G."/>
            <person name="Ormeno-Orrillo E."/>
            <person name="Martinez-Romero J.C."/>
            <person name="Negrete-Yankelevich S."/>
            <person name="Martinez-Romero E."/>
        </authorList>
    </citation>
    <scope>NUCLEOTIDE SEQUENCE [LARGE SCALE GENOMIC DNA]</scope>
    <source>
        <strain evidence="1 2">CCGE525</strain>
    </source>
</reference>
<dbReference type="EMBL" id="CP032694">
    <property type="protein sequence ID" value="AYG59991.1"/>
    <property type="molecule type" value="Genomic_DNA"/>
</dbReference>
<dbReference type="KEGG" id="rjg:CCGE525_15115"/>
<dbReference type="OrthoDB" id="8223306at2"/>
<dbReference type="AlphaFoldDB" id="A0A387FVU1"/>
<sequence>MLAALLLNPGRRFRSNELVAIGRPGSGAGKRVPMQFAMSVIALKTAGCDQRLYSPNRRHSIYLELRSICLMTVGVAEAIARELAPFGNRIALSFVFGSLARSAAGKRRRLMIVALLTSSIWAKRSSLSKIR</sequence>
<gene>
    <name evidence="1" type="ORF">CCGE525_15115</name>
</gene>